<name>A0A5D3E4Y2_CUCMM</name>
<evidence type="ECO:0000313" key="4">
    <source>
        <dbReference type="Proteomes" id="UP000321393"/>
    </source>
</evidence>
<dbReference type="Proteomes" id="UP000321947">
    <property type="component" value="Unassembled WGS sequence"/>
</dbReference>
<proteinExistence type="predicted"/>
<dbReference type="Proteomes" id="UP000321393">
    <property type="component" value="Unassembled WGS sequence"/>
</dbReference>
<feature type="compositionally biased region" description="Low complexity" evidence="1">
    <location>
        <begin position="67"/>
        <end position="77"/>
    </location>
</feature>
<dbReference type="AlphaFoldDB" id="A0A5D3E4Y2"/>
<comment type="caution">
    <text evidence="3">The sequence shown here is derived from an EMBL/GenBank/DDBJ whole genome shotgun (WGS) entry which is preliminary data.</text>
</comment>
<evidence type="ECO:0000313" key="3">
    <source>
        <dbReference type="EMBL" id="TYK30994.1"/>
    </source>
</evidence>
<sequence length="149" mass="16495">MSEMDSDEQDDVPLTRLLKKSLFFIAKPTVANAYVTSVHSDDSSSSEDIFVPTPGQPPTTNEDLGHSSHSPPVKSPVQTSSPVDVQQFVSDPNPMGQSTNNMGENIADNVDENPDVNVDDHDELIDNTVSDDHMMFIFDFLLHEFIEMK</sequence>
<evidence type="ECO:0000256" key="1">
    <source>
        <dbReference type="SAM" id="MobiDB-lite"/>
    </source>
</evidence>
<feature type="region of interest" description="Disordered" evidence="1">
    <location>
        <begin position="37"/>
        <end position="111"/>
    </location>
</feature>
<evidence type="ECO:0000313" key="2">
    <source>
        <dbReference type="EMBL" id="KAA0035541.1"/>
    </source>
</evidence>
<evidence type="ECO:0000313" key="5">
    <source>
        <dbReference type="Proteomes" id="UP000321947"/>
    </source>
</evidence>
<accession>A0A5D3E4Y2</accession>
<organism evidence="3 5">
    <name type="scientific">Cucumis melo var. makuwa</name>
    <name type="common">Oriental melon</name>
    <dbReference type="NCBI Taxonomy" id="1194695"/>
    <lineage>
        <taxon>Eukaryota</taxon>
        <taxon>Viridiplantae</taxon>
        <taxon>Streptophyta</taxon>
        <taxon>Embryophyta</taxon>
        <taxon>Tracheophyta</taxon>
        <taxon>Spermatophyta</taxon>
        <taxon>Magnoliopsida</taxon>
        <taxon>eudicotyledons</taxon>
        <taxon>Gunneridae</taxon>
        <taxon>Pentapetalae</taxon>
        <taxon>rosids</taxon>
        <taxon>fabids</taxon>
        <taxon>Cucurbitales</taxon>
        <taxon>Cucurbitaceae</taxon>
        <taxon>Benincaseae</taxon>
        <taxon>Cucumis</taxon>
    </lineage>
</organism>
<feature type="compositionally biased region" description="Polar residues" evidence="1">
    <location>
        <begin position="78"/>
        <end position="103"/>
    </location>
</feature>
<dbReference type="EMBL" id="SSTD01000141">
    <property type="protein sequence ID" value="TYK30994.1"/>
    <property type="molecule type" value="Genomic_DNA"/>
</dbReference>
<gene>
    <name evidence="3" type="ORF">E5676_scaffold455G002240</name>
    <name evidence="2" type="ORF">E6C27_scaffold285G002090</name>
</gene>
<protein>
    <submittedName>
        <fullName evidence="3">Envelope-like protein</fullName>
    </submittedName>
</protein>
<dbReference type="EMBL" id="SSTE01019907">
    <property type="protein sequence ID" value="KAA0035541.1"/>
    <property type="molecule type" value="Genomic_DNA"/>
</dbReference>
<reference evidence="4 5" key="1">
    <citation type="submission" date="2019-08" db="EMBL/GenBank/DDBJ databases">
        <title>Draft genome sequences of two oriental melons (Cucumis melo L. var makuwa).</title>
        <authorList>
            <person name="Kwon S.-Y."/>
        </authorList>
    </citation>
    <scope>NUCLEOTIDE SEQUENCE [LARGE SCALE GENOMIC DNA]</scope>
    <source>
        <strain evidence="5">cv. Chang Bougi</strain>
        <strain evidence="4">cv. SW 3</strain>
        <tissue evidence="3">Leaf</tissue>
    </source>
</reference>